<keyword evidence="2" id="KW-1185">Reference proteome</keyword>
<dbReference type="InterPro" id="IPR046525">
    <property type="entry name" value="DUF6702"/>
</dbReference>
<evidence type="ECO:0000313" key="1">
    <source>
        <dbReference type="EMBL" id="GAC27518.1"/>
    </source>
</evidence>
<name>K6ZF16_9ALTE</name>
<organism evidence="1 2">
    <name type="scientific">Brumicola pallidula DSM 14239 = ACAM 615</name>
    <dbReference type="NCBI Taxonomy" id="1121922"/>
    <lineage>
        <taxon>Bacteria</taxon>
        <taxon>Pseudomonadati</taxon>
        <taxon>Pseudomonadota</taxon>
        <taxon>Gammaproteobacteria</taxon>
        <taxon>Alteromonadales</taxon>
        <taxon>Alteromonadaceae</taxon>
        <taxon>Brumicola</taxon>
    </lineage>
</organism>
<dbReference type="RefSeq" id="WP_006009199.1">
    <property type="nucleotide sequence ID" value="NZ_AUAV01000008.1"/>
</dbReference>
<sequence>MSLKITSKTKAQVTILSLVLSLLARFTPVTAVAISSFVITGFFTAAMGVGVLNVNNAIAHQQKMAITTVLFNPRTKNLEVTHRFDLHDAEHAVKEIFDGDADIMNSEKTQSDFAQYVVNRFAIYDMNKTQLPLSFVGTELEGKHVWVYQETPAPANLAGLYIQHNALRDIWYKQTNTINVEGMGDIQTLTFTDSTELLSVEFTHH</sequence>
<protein>
    <recommendedName>
        <fullName evidence="3">Orphan protein</fullName>
    </recommendedName>
</protein>
<proteinExistence type="predicted"/>
<dbReference type="Pfam" id="PF20420">
    <property type="entry name" value="DUF6702"/>
    <property type="match status" value="1"/>
</dbReference>
<evidence type="ECO:0000313" key="2">
    <source>
        <dbReference type="Proteomes" id="UP000006251"/>
    </source>
</evidence>
<gene>
    <name evidence="1" type="ORF">GPAL_0638</name>
</gene>
<dbReference type="AlphaFoldDB" id="K6ZF16"/>
<comment type="caution">
    <text evidence="1">The sequence shown here is derived from an EMBL/GenBank/DDBJ whole genome shotgun (WGS) entry which is preliminary data.</text>
</comment>
<reference evidence="2" key="1">
    <citation type="journal article" date="2014" name="Environ. Microbiol.">
        <title>Comparative genomics of the marine bacterial genus Glaciecola reveals the high degree of genomic diversity and genomic characteristic for cold adaptation.</title>
        <authorList>
            <person name="Qin Q.L."/>
            <person name="Xie B.B."/>
            <person name="Yu Y."/>
            <person name="Shu Y.L."/>
            <person name="Rong J.C."/>
            <person name="Zhang Y.J."/>
            <person name="Zhao D.L."/>
            <person name="Chen X.L."/>
            <person name="Zhang X.Y."/>
            <person name="Chen B."/>
            <person name="Zhou B.C."/>
            <person name="Zhang Y.Z."/>
        </authorList>
    </citation>
    <scope>NUCLEOTIDE SEQUENCE [LARGE SCALE GENOMIC DNA]</scope>
    <source>
        <strain evidence="2">ACAM 615</strain>
    </source>
</reference>
<dbReference type="EMBL" id="BAEQ01000014">
    <property type="protein sequence ID" value="GAC27518.1"/>
    <property type="molecule type" value="Genomic_DNA"/>
</dbReference>
<accession>K6ZF16</accession>
<dbReference type="Proteomes" id="UP000006251">
    <property type="component" value="Unassembled WGS sequence"/>
</dbReference>
<dbReference type="STRING" id="1121922.GCA_000428905_01744"/>
<evidence type="ECO:0008006" key="3">
    <source>
        <dbReference type="Google" id="ProtNLM"/>
    </source>
</evidence>